<reference evidence="1" key="1">
    <citation type="journal article" date="2022" name="bioRxiv">
        <title>Sequencing and chromosome-scale assembly of the giantPleurodeles waltlgenome.</title>
        <authorList>
            <person name="Brown T."/>
            <person name="Elewa A."/>
            <person name="Iarovenko S."/>
            <person name="Subramanian E."/>
            <person name="Araus A.J."/>
            <person name="Petzold A."/>
            <person name="Susuki M."/>
            <person name="Suzuki K.-i.T."/>
            <person name="Hayashi T."/>
            <person name="Toyoda A."/>
            <person name="Oliveira C."/>
            <person name="Osipova E."/>
            <person name="Leigh N.D."/>
            <person name="Simon A."/>
            <person name="Yun M.H."/>
        </authorList>
    </citation>
    <scope>NUCLEOTIDE SEQUENCE</scope>
    <source>
        <strain evidence="1">20211129_DDA</strain>
        <tissue evidence="1">Liver</tissue>
    </source>
</reference>
<evidence type="ECO:0000313" key="2">
    <source>
        <dbReference type="Proteomes" id="UP001066276"/>
    </source>
</evidence>
<organism evidence="1 2">
    <name type="scientific">Pleurodeles waltl</name>
    <name type="common">Iberian ribbed newt</name>
    <dbReference type="NCBI Taxonomy" id="8319"/>
    <lineage>
        <taxon>Eukaryota</taxon>
        <taxon>Metazoa</taxon>
        <taxon>Chordata</taxon>
        <taxon>Craniata</taxon>
        <taxon>Vertebrata</taxon>
        <taxon>Euteleostomi</taxon>
        <taxon>Amphibia</taxon>
        <taxon>Batrachia</taxon>
        <taxon>Caudata</taxon>
        <taxon>Salamandroidea</taxon>
        <taxon>Salamandridae</taxon>
        <taxon>Pleurodelinae</taxon>
        <taxon>Pleurodeles</taxon>
    </lineage>
</organism>
<comment type="caution">
    <text evidence="1">The sequence shown here is derived from an EMBL/GenBank/DDBJ whole genome shotgun (WGS) entry which is preliminary data.</text>
</comment>
<protein>
    <submittedName>
        <fullName evidence="1">Uncharacterized protein</fullName>
    </submittedName>
</protein>
<dbReference type="EMBL" id="JANPWB010000003">
    <property type="protein sequence ID" value="KAJ1196668.1"/>
    <property type="molecule type" value="Genomic_DNA"/>
</dbReference>
<dbReference type="AlphaFoldDB" id="A0AAV7V5C2"/>
<dbReference type="Proteomes" id="UP001066276">
    <property type="component" value="Chromosome 2_1"/>
</dbReference>
<proteinExistence type="predicted"/>
<evidence type="ECO:0000313" key="1">
    <source>
        <dbReference type="EMBL" id="KAJ1196668.1"/>
    </source>
</evidence>
<gene>
    <name evidence="1" type="ORF">NDU88_000534</name>
</gene>
<keyword evidence="2" id="KW-1185">Reference proteome</keyword>
<sequence>MVSWLRWPREAPECWEISVAGIIAEGPGLGYRHLELLPFRRPHLEYFAQLSGTTASIVPLTFAVALGLGVCGCLKETTDMWGHSVSWRGPCLEPGSSGLVWIEHWERGISYGLASHGKDSHLVSGLLVVALLGLLNLQLEETGRACKA</sequence>
<accession>A0AAV7V5C2</accession>
<name>A0AAV7V5C2_PLEWA</name>